<name>A0A1I1UBC3_9RHOB</name>
<reference evidence="5 6" key="1">
    <citation type="submission" date="2016-10" db="EMBL/GenBank/DDBJ databases">
        <authorList>
            <person name="Varghese N."/>
            <person name="Submissions S."/>
        </authorList>
    </citation>
    <scope>NUCLEOTIDE SEQUENCE [LARGE SCALE GENOMIC DNA]</scope>
    <source>
        <strain evidence="6">YIM D21,KCTC 23444,ACCC 10710</strain>
    </source>
</reference>
<evidence type="ECO:0000313" key="6">
    <source>
        <dbReference type="Proteomes" id="UP000325289"/>
    </source>
</evidence>
<evidence type="ECO:0000256" key="2">
    <source>
        <dbReference type="ARBA" id="ARBA00022695"/>
    </source>
</evidence>
<proteinExistence type="predicted"/>
<evidence type="ECO:0000313" key="5">
    <source>
        <dbReference type="EMBL" id="SFD68161.1"/>
    </source>
</evidence>
<dbReference type="PANTHER" id="PTHR43584:SF8">
    <property type="entry name" value="N-ACETYLMURAMATE ALPHA-1-PHOSPHATE URIDYLYLTRANSFERASE"/>
    <property type="match status" value="1"/>
</dbReference>
<dbReference type="Gene3D" id="3.90.550.10">
    <property type="entry name" value="Spore Coat Polysaccharide Biosynthesis Protein SpsA, Chain A"/>
    <property type="match status" value="1"/>
</dbReference>
<dbReference type="RefSeq" id="WP_149754658.1">
    <property type="nucleotide sequence ID" value="NZ_FOMS01000002.1"/>
</dbReference>
<keyword evidence="2" id="KW-0548">Nucleotidyltransferase</keyword>
<dbReference type="Pfam" id="PF12804">
    <property type="entry name" value="NTP_transf_3"/>
    <property type="match status" value="1"/>
</dbReference>
<dbReference type="CDD" id="cd06422">
    <property type="entry name" value="NTP_transferase_like_1"/>
    <property type="match status" value="1"/>
</dbReference>
<dbReference type="PANTHER" id="PTHR43584">
    <property type="entry name" value="NUCLEOTIDYL TRANSFERASE"/>
    <property type="match status" value="1"/>
</dbReference>
<dbReference type="OrthoDB" id="9788272at2"/>
<dbReference type="EMBL" id="FOMS01000002">
    <property type="protein sequence ID" value="SFD68161.1"/>
    <property type="molecule type" value="Genomic_DNA"/>
</dbReference>
<dbReference type="GO" id="GO:0016779">
    <property type="term" value="F:nucleotidyltransferase activity"/>
    <property type="evidence" value="ECO:0007669"/>
    <property type="project" value="UniProtKB-KW"/>
</dbReference>
<keyword evidence="1 5" id="KW-0808">Transferase</keyword>
<evidence type="ECO:0000256" key="3">
    <source>
        <dbReference type="ARBA" id="ARBA00022842"/>
    </source>
</evidence>
<dbReference type="InterPro" id="IPR029044">
    <property type="entry name" value="Nucleotide-diphossugar_trans"/>
</dbReference>
<accession>A0A1I1UBC3</accession>
<evidence type="ECO:0000256" key="1">
    <source>
        <dbReference type="ARBA" id="ARBA00022679"/>
    </source>
</evidence>
<organism evidence="5 6">
    <name type="scientific">Roseivivax sediminis</name>
    <dbReference type="NCBI Taxonomy" id="936889"/>
    <lineage>
        <taxon>Bacteria</taxon>
        <taxon>Pseudomonadati</taxon>
        <taxon>Pseudomonadota</taxon>
        <taxon>Alphaproteobacteria</taxon>
        <taxon>Rhodobacterales</taxon>
        <taxon>Roseobacteraceae</taxon>
        <taxon>Roseivivax</taxon>
    </lineage>
</organism>
<evidence type="ECO:0000259" key="4">
    <source>
        <dbReference type="Pfam" id="PF12804"/>
    </source>
</evidence>
<dbReference type="SUPFAM" id="SSF53448">
    <property type="entry name" value="Nucleotide-diphospho-sugar transferases"/>
    <property type="match status" value="1"/>
</dbReference>
<dbReference type="AlphaFoldDB" id="A0A1I1UBC3"/>
<keyword evidence="3" id="KW-0460">Magnesium</keyword>
<sequence length="223" mass="23696">MPDALMVFAAGFGTRMRPLTDDCPKPLLPVAGRNLLDRTLDLAREHGELRIVVNAHYLAGRIEAHLAGTDIAVAVEPEILDTGGGLKAALPLLGADTVFTSNSDAVWRGPNPFGVLAAAWRPEEMDALLLTVPLPQALGRKGGGDFGLQDDGQLMRGGDRVYTGVQILKTARVAAVPERIFSLNTVWDAIAAEGRLYGTTYCGEWCDVGHPEGIALAETLVTA</sequence>
<keyword evidence="6" id="KW-1185">Reference proteome</keyword>
<feature type="domain" description="MobA-like NTP transferase" evidence="4">
    <location>
        <begin position="6"/>
        <end position="129"/>
    </location>
</feature>
<dbReference type="Proteomes" id="UP000325289">
    <property type="component" value="Unassembled WGS sequence"/>
</dbReference>
<dbReference type="InterPro" id="IPR025877">
    <property type="entry name" value="MobA-like_NTP_Trfase"/>
</dbReference>
<protein>
    <submittedName>
        <fullName evidence="5">MobA-like NTP transferase domain-containing protein</fullName>
    </submittedName>
</protein>
<gene>
    <name evidence="5" type="ORF">SAMN04515678_102261</name>
</gene>
<dbReference type="InterPro" id="IPR050065">
    <property type="entry name" value="GlmU-like"/>
</dbReference>